<dbReference type="eggNOG" id="COG5590">
    <property type="taxonomic scope" value="Bacteria"/>
</dbReference>
<dbReference type="RefSeq" id="WP_013300493.1">
    <property type="nucleotide sequence ID" value="NC_014414.1"/>
</dbReference>
<feature type="domain" description="COQ9 C-terminal" evidence="7">
    <location>
        <begin position="129"/>
        <end position="205"/>
    </location>
</feature>
<dbReference type="KEGG" id="pbr:PB2503_07267"/>
<comment type="similarity">
    <text evidence="2">Belongs to the COQ9 family.</text>
</comment>
<evidence type="ECO:0000256" key="5">
    <source>
        <dbReference type="ARBA" id="ARBA00023121"/>
    </source>
</evidence>
<keyword evidence="9" id="KW-1185">Reference proteome</keyword>
<gene>
    <name evidence="8" type="ordered locus">PB2503_07267</name>
</gene>
<keyword evidence="3" id="KW-0831">Ubiquinone biosynthesis</keyword>
<evidence type="ECO:0000313" key="8">
    <source>
        <dbReference type="EMBL" id="ADM09519.1"/>
    </source>
</evidence>
<reference evidence="8 9" key="2">
    <citation type="journal article" date="2011" name="J. Bacteriol.">
        <title>Complete genome sequence of strain HTCC2503T of Parvularcula bermudensis, the type species of the order "Parvularculales" in the class Alphaproteobacteria.</title>
        <authorList>
            <person name="Oh H.M."/>
            <person name="Kang I."/>
            <person name="Vergin K.L."/>
            <person name="Kang D."/>
            <person name="Rhee K.H."/>
            <person name="Giovannoni S.J."/>
            <person name="Cho J.C."/>
        </authorList>
    </citation>
    <scope>NUCLEOTIDE SEQUENCE [LARGE SCALE GENOMIC DNA]</scope>
    <source>
        <strain evidence="9">ATCC BAA-594 / HTCC2503 / KCTC 12087</strain>
    </source>
</reference>
<keyword evidence="5" id="KW-0446">Lipid-binding</keyword>
<dbReference type="HOGENOM" id="CLU_057411_3_0_5"/>
<accession>E0TEU7</accession>
<dbReference type="PANTHER" id="PTHR21427">
    <property type="entry name" value="UBIQUINONE BIOSYNTHESIS PROTEIN COQ9, MITOCHONDRIAL"/>
    <property type="match status" value="1"/>
</dbReference>
<evidence type="ECO:0000256" key="1">
    <source>
        <dbReference type="ARBA" id="ARBA00004749"/>
    </source>
</evidence>
<proteinExistence type="inferred from homology"/>
<comment type="function">
    <text evidence="6">Membrane-associated protein that warps the membrane surface to access and bind aromatic isoprenes with high specificity, including ubiquinone (CoQ) isoprene intermediates and presents them directly to COQ7, therefore facilitating the COQ7-mediated hydroxylase step. Participates in the biosynthesis of coenzyme Q, also named ubiquinone, an essential lipid-soluble electron transporter for aerobic cellular respiration.</text>
</comment>
<dbReference type="Gene3D" id="1.10.357.10">
    <property type="entry name" value="Tetracycline Repressor, domain 2"/>
    <property type="match status" value="1"/>
</dbReference>
<evidence type="ECO:0000256" key="3">
    <source>
        <dbReference type="ARBA" id="ARBA00022688"/>
    </source>
</evidence>
<name>E0TEU7_PARBH</name>
<dbReference type="GO" id="GO:0008289">
    <property type="term" value="F:lipid binding"/>
    <property type="evidence" value="ECO:0007669"/>
    <property type="project" value="UniProtKB-KW"/>
</dbReference>
<evidence type="ECO:0000256" key="2">
    <source>
        <dbReference type="ARBA" id="ARBA00010766"/>
    </source>
</evidence>
<evidence type="ECO:0000256" key="6">
    <source>
        <dbReference type="ARBA" id="ARBA00058104"/>
    </source>
</evidence>
<reference evidence="9" key="1">
    <citation type="submission" date="2010-08" db="EMBL/GenBank/DDBJ databases">
        <title>Genome sequence of Parvularcula bermudensis HTCC2503.</title>
        <authorList>
            <person name="Kang D.-M."/>
            <person name="Oh H.-M."/>
            <person name="Cho J.-C."/>
        </authorList>
    </citation>
    <scope>NUCLEOTIDE SEQUENCE [LARGE SCALE GENOMIC DNA]</scope>
    <source>
        <strain evidence="9">ATCC BAA-594 / HTCC2503 / KCTC 12087</strain>
    </source>
</reference>
<dbReference type="NCBIfam" id="TIGR02396">
    <property type="entry name" value="diverge_rpsU"/>
    <property type="match status" value="1"/>
</dbReference>
<dbReference type="PANTHER" id="PTHR21427:SF19">
    <property type="entry name" value="UBIQUINONE BIOSYNTHESIS PROTEIN COQ9, MITOCHONDRIAL"/>
    <property type="match status" value="1"/>
</dbReference>
<dbReference type="OrthoDB" id="7201143at2"/>
<dbReference type="InterPro" id="IPR013718">
    <property type="entry name" value="COQ9_C"/>
</dbReference>
<comment type="pathway">
    <text evidence="1">Cofactor biosynthesis; ubiquinone biosynthesis.</text>
</comment>
<dbReference type="Proteomes" id="UP000001302">
    <property type="component" value="Chromosome"/>
</dbReference>
<sequence>MSATVPNDPLEADRQDVLNALLIEATFEGWTETSLRRAGYEAGLSHGQMANGHLGILFPKGILDVLDYWAALEDRRMADRWAAMDVRPEKIRDKVTSLVRMRISQLTDHREAARRAAATLALPPYSQGGVRHLWRTSGAIWRALGDRSTDFNWYTKRLTLSSVYGSTLTRWFAEEPVQTFDEETEAFPQTWDFLDRRIDNVMAFEKAKGRVTNIPLSPGKVANALGQVRYAFSH</sequence>
<evidence type="ECO:0000256" key="4">
    <source>
        <dbReference type="ARBA" id="ARBA00022946"/>
    </source>
</evidence>
<dbReference type="GO" id="GO:0006744">
    <property type="term" value="P:ubiquinone biosynthetic process"/>
    <property type="evidence" value="ECO:0007669"/>
    <property type="project" value="UniProtKB-KW"/>
</dbReference>
<evidence type="ECO:0000259" key="7">
    <source>
        <dbReference type="Pfam" id="PF08511"/>
    </source>
</evidence>
<keyword evidence="4" id="KW-0809">Transit peptide</keyword>
<dbReference type="STRING" id="314260.PB2503_07267"/>
<dbReference type="EMBL" id="CP002156">
    <property type="protein sequence ID" value="ADM09519.1"/>
    <property type="molecule type" value="Genomic_DNA"/>
</dbReference>
<protein>
    <recommendedName>
        <fullName evidence="7">COQ9 C-terminal domain-containing protein</fullName>
    </recommendedName>
</protein>
<evidence type="ECO:0000313" key="9">
    <source>
        <dbReference type="Proteomes" id="UP000001302"/>
    </source>
</evidence>
<organism evidence="8 9">
    <name type="scientific">Parvularcula bermudensis (strain ATCC BAA-594 / HTCC2503 / KCTC 12087)</name>
    <dbReference type="NCBI Taxonomy" id="314260"/>
    <lineage>
        <taxon>Bacteria</taxon>
        <taxon>Pseudomonadati</taxon>
        <taxon>Pseudomonadota</taxon>
        <taxon>Alphaproteobacteria</taxon>
        <taxon>Parvularculales</taxon>
        <taxon>Parvularculaceae</taxon>
        <taxon>Parvularcula</taxon>
    </lineage>
</organism>
<dbReference type="Pfam" id="PF08511">
    <property type="entry name" value="COQ9"/>
    <property type="match status" value="1"/>
</dbReference>
<dbReference type="AlphaFoldDB" id="E0TEU7"/>
<dbReference type="InterPro" id="IPR012762">
    <property type="entry name" value="Ubiq_biosynth_COQ9"/>
</dbReference>